<evidence type="ECO:0000313" key="2">
    <source>
        <dbReference type="Proteomes" id="UP000309997"/>
    </source>
</evidence>
<organism evidence="1 2">
    <name type="scientific">Populus alba</name>
    <name type="common">White poplar</name>
    <dbReference type="NCBI Taxonomy" id="43335"/>
    <lineage>
        <taxon>Eukaryota</taxon>
        <taxon>Viridiplantae</taxon>
        <taxon>Streptophyta</taxon>
        <taxon>Embryophyta</taxon>
        <taxon>Tracheophyta</taxon>
        <taxon>Spermatophyta</taxon>
        <taxon>Magnoliopsida</taxon>
        <taxon>eudicotyledons</taxon>
        <taxon>Gunneridae</taxon>
        <taxon>Pentapetalae</taxon>
        <taxon>rosids</taxon>
        <taxon>fabids</taxon>
        <taxon>Malpighiales</taxon>
        <taxon>Salicaceae</taxon>
        <taxon>Saliceae</taxon>
        <taxon>Populus</taxon>
    </lineage>
</organism>
<protein>
    <submittedName>
        <fullName evidence="1">Uncharacterized protein</fullName>
    </submittedName>
</protein>
<sequence>MHAIKGGWVGQTFALAKSNDSGGKKSRIRRSKEERKGMVESFIKKYQSLNNGNFPSLNLTHKEVGGSFYTVREIVREIIQENRVLGPGKLPLEEQYNDLFVEQYPLGTISTEPQTSLSISPNGSLEHDQHESSSEALGLISEQHAEPEQQGFNNGKIINGSHVIVKNEEADKPKVVEVQVTGPLETEKRMEEVAASRAKVTQMADVMVETFPLPPATKPAGNLNGNTSNAREVNGILEEKDVQKVLLEPEQDPENGISLPDGMSSLHDSSLVDDNEVSLHDNEVYLHDSSLVDDKEVEKPAVPLLERSSDLASEKAVENLAVLAMGSSNASVTNEGIVQDAEADIDVMVKSSHEEKAIAETKVIDAQNGIQAKSTTFGSSQSIAKEVEMKDEASFQHSQDSQKQSSPTLNRINLESWGGASKNRPEPETNPLLAIFKSFLAALASSFAVYIKSGGYYLFAYIDNLLLAPSLLNHDDLKSLFL</sequence>
<comment type="caution">
    <text evidence="1">The sequence shown here is derived from an EMBL/GenBank/DDBJ whole genome shotgun (WGS) entry which is preliminary data.</text>
</comment>
<dbReference type="EMBL" id="RCHU02000010">
    <property type="protein sequence ID" value="KAL3579408.1"/>
    <property type="molecule type" value="Genomic_DNA"/>
</dbReference>
<reference evidence="1 2" key="1">
    <citation type="journal article" date="2024" name="Plant Biotechnol. J.">
        <title>Genome and CRISPR/Cas9 system of a widespread forest tree (Populus alba) in the world.</title>
        <authorList>
            <person name="Liu Y.J."/>
            <person name="Jiang P.F."/>
            <person name="Han X.M."/>
            <person name="Li X.Y."/>
            <person name="Wang H.M."/>
            <person name="Wang Y.J."/>
            <person name="Wang X.X."/>
            <person name="Zeng Q.Y."/>
        </authorList>
    </citation>
    <scope>NUCLEOTIDE SEQUENCE [LARGE SCALE GENOMIC DNA]</scope>
    <source>
        <strain evidence="2">cv. PAL-ZL1</strain>
    </source>
</reference>
<evidence type="ECO:0000313" key="1">
    <source>
        <dbReference type="EMBL" id="KAL3579408.1"/>
    </source>
</evidence>
<gene>
    <name evidence="1" type="ORF">D5086_020912</name>
</gene>
<name>A0ACC4BN08_POPAL</name>
<dbReference type="Proteomes" id="UP000309997">
    <property type="component" value="Unassembled WGS sequence"/>
</dbReference>
<keyword evidence="2" id="KW-1185">Reference proteome</keyword>
<proteinExistence type="predicted"/>
<accession>A0ACC4BN08</accession>